<evidence type="ECO:0000256" key="11">
    <source>
        <dbReference type="SAM" id="MobiDB-lite"/>
    </source>
</evidence>
<dbReference type="InterPro" id="IPR003959">
    <property type="entry name" value="ATPase_AAA_core"/>
</dbReference>
<evidence type="ECO:0000259" key="12">
    <source>
        <dbReference type="PROSITE" id="PS50151"/>
    </source>
</evidence>
<evidence type="ECO:0000256" key="7">
    <source>
        <dbReference type="ARBA" id="ARBA00023186"/>
    </source>
</evidence>
<feature type="region of interest" description="Disordered" evidence="11">
    <location>
        <begin position="289"/>
        <end position="367"/>
    </location>
</feature>
<evidence type="ECO:0000256" key="5">
    <source>
        <dbReference type="ARBA" id="ARBA00022741"/>
    </source>
</evidence>
<comment type="similarity">
    <text evidence="10">Belongs to the ClpA/ClpB family.</text>
</comment>
<evidence type="ECO:0000313" key="15">
    <source>
        <dbReference type="Proteomes" id="UP000006038"/>
    </source>
</evidence>
<dbReference type="InterPro" id="IPR004176">
    <property type="entry name" value="Clp_R_N"/>
</dbReference>
<dbReference type="InterPro" id="IPR028299">
    <property type="entry name" value="ClpA/B_CS2"/>
</dbReference>
<dbReference type="GO" id="GO:0034605">
    <property type="term" value="P:cellular response to heat"/>
    <property type="evidence" value="ECO:0007669"/>
    <property type="project" value="TreeGrafter"/>
</dbReference>
<dbReference type="Gene3D" id="1.10.1780.10">
    <property type="entry name" value="Clp, N-terminal domain"/>
    <property type="match status" value="1"/>
</dbReference>
<feature type="region of interest" description="Disordered" evidence="11">
    <location>
        <begin position="144"/>
        <end position="164"/>
    </location>
</feature>
<dbReference type="GO" id="GO:0005524">
    <property type="term" value="F:ATP binding"/>
    <property type="evidence" value="ECO:0007669"/>
    <property type="project" value="UniProtKB-KW"/>
</dbReference>
<evidence type="ECO:0000256" key="1">
    <source>
        <dbReference type="ARBA" id="ARBA00004229"/>
    </source>
</evidence>
<evidence type="ECO:0000256" key="4">
    <source>
        <dbReference type="ARBA" id="ARBA00022737"/>
    </source>
</evidence>
<dbReference type="PROSITE" id="PS50151">
    <property type="entry name" value="UVR"/>
    <property type="match status" value="1"/>
</dbReference>
<dbReference type="InterPro" id="IPR027417">
    <property type="entry name" value="P-loop_NTPase"/>
</dbReference>
<evidence type="ECO:0008006" key="16">
    <source>
        <dbReference type="Google" id="ProtNLM"/>
    </source>
</evidence>
<dbReference type="CDD" id="cd00009">
    <property type="entry name" value="AAA"/>
    <property type="match status" value="1"/>
</dbReference>
<evidence type="ECO:0000256" key="10">
    <source>
        <dbReference type="RuleBase" id="RU004432"/>
    </source>
</evidence>
<dbReference type="Pfam" id="PF07724">
    <property type="entry name" value="AAA_2"/>
    <property type="match status" value="1"/>
</dbReference>
<feature type="compositionally biased region" description="Polar residues" evidence="11">
    <location>
        <begin position="320"/>
        <end position="342"/>
    </location>
</feature>
<dbReference type="HOGENOM" id="CLU_005070_4_1_1"/>
<dbReference type="InterPro" id="IPR018368">
    <property type="entry name" value="ClpA/B_CS1"/>
</dbReference>
<reference evidence="14" key="2">
    <citation type="submission" date="2013-04" db="UniProtKB">
        <authorList>
            <consortium name="EnsemblPlants"/>
        </authorList>
    </citation>
    <scope>IDENTIFICATION</scope>
</reference>
<evidence type="ECO:0000256" key="6">
    <source>
        <dbReference type="ARBA" id="ARBA00022840"/>
    </source>
</evidence>
<dbReference type="Gramene" id="OB12G16150.1">
    <property type="protein sequence ID" value="OB12G16150.1"/>
    <property type="gene ID" value="OB12G16150"/>
</dbReference>
<dbReference type="FunFam" id="1.10.8.60:FF:000017">
    <property type="entry name" value="ATP-dependent chaperone ClpB"/>
    <property type="match status" value="1"/>
</dbReference>
<dbReference type="PANTHER" id="PTHR11638">
    <property type="entry name" value="ATP-DEPENDENT CLP PROTEASE"/>
    <property type="match status" value="1"/>
</dbReference>
<dbReference type="InterPro" id="IPR050130">
    <property type="entry name" value="ClpA_ClpB"/>
</dbReference>
<evidence type="ECO:0000256" key="9">
    <source>
        <dbReference type="PROSITE-ProRule" id="PRU01251"/>
    </source>
</evidence>
<evidence type="ECO:0000256" key="8">
    <source>
        <dbReference type="ARBA" id="ARBA00060090"/>
    </source>
</evidence>
<dbReference type="Gene3D" id="3.40.50.300">
    <property type="entry name" value="P-loop containing nucleotide triphosphate hydrolases"/>
    <property type="match status" value="2"/>
</dbReference>
<protein>
    <recommendedName>
        <fullName evidence="16">Clp R domain-containing protein</fullName>
    </recommendedName>
</protein>
<keyword evidence="2" id="KW-0150">Chloroplast</keyword>
<keyword evidence="4 9" id="KW-0677">Repeat</keyword>
<dbReference type="FunFam" id="1.10.1780.10:FF:000004">
    <property type="entry name" value="ATP-dependent Clp protease ATP-binding subunit ClpC"/>
    <property type="match status" value="1"/>
</dbReference>
<keyword evidence="6 10" id="KW-0067">ATP-binding</keyword>
<dbReference type="Proteomes" id="UP000006038">
    <property type="component" value="Chromosome 12"/>
</dbReference>
<dbReference type="SUPFAM" id="SSF52540">
    <property type="entry name" value="P-loop containing nucleoside triphosphate hydrolases"/>
    <property type="match status" value="2"/>
</dbReference>
<dbReference type="Gene3D" id="1.10.8.60">
    <property type="match status" value="2"/>
</dbReference>
<dbReference type="GO" id="GO:0016887">
    <property type="term" value="F:ATP hydrolysis activity"/>
    <property type="evidence" value="ECO:0007669"/>
    <property type="project" value="InterPro"/>
</dbReference>
<dbReference type="PROSITE" id="PS00871">
    <property type="entry name" value="CLPAB_2"/>
    <property type="match status" value="1"/>
</dbReference>
<dbReference type="Pfam" id="PF10431">
    <property type="entry name" value="ClpB_D2-small"/>
    <property type="match status" value="1"/>
</dbReference>
<accession>J3NCA7</accession>
<comment type="subcellular location">
    <subcellularLocation>
        <location evidence="1">Plastid</location>
        <location evidence="1">Chloroplast</location>
    </subcellularLocation>
</comment>
<dbReference type="InterPro" id="IPR001943">
    <property type="entry name" value="UVR_dom"/>
</dbReference>
<dbReference type="PROSITE" id="PS51903">
    <property type="entry name" value="CLP_R"/>
    <property type="match status" value="1"/>
</dbReference>
<dbReference type="PRINTS" id="PR00300">
    <property type="entry name" value="CLPPROTEASEA"/>
</dbReference>
<dbReference type="SMART" id="SM00382">
    <property type="entry name" value="AAA"/>
    <property type="match status" value="2"/>
</dbReference>
<dbReference type="FunFam" id="3.40.50.300:FF:000025">
    <property type="entry name" value="ATP-dependent Clp protease subunit"/>
    <property type="match status" value="1"/>
</dbReference>
<dbReference type="InterPro" id="IPR001270">
    <property type="entry name" value="ClpA/B"/>
</dbReference>
<dbReference type="STRING" id="4533.J3NCA7"/>
<evidence type="ECO:0000256" key="2">
    <source>
        <dbReference type="ARBA" id="ARBA00022528"/>
    </source>
</evidence>
<dbReference type="PANTHER" id="PTHR11638:SF155">
    <property type="entry name" value="CHAPERONE PROTEIN CLPC1, CHLOROPLASTIC-LIKE"/>
    <property type="match status" value="1"/>
</dbReference>
<dbReference type="FunFam" id="3.40.50.300:FF:000010">
    <property type="entry name" value="Chaperone clpB 1, putative"/>
    <property type="match status" value="1"/>
</dbReference>
<dbReference type="InterPro" id="IPR041546">
    <property type="entry name" value="ClpA/ClpB_AAA_lid"/>
</dbReference>
<proteinExistence type="inferred from homology"/>
<dbReference type="InterPro" id="IPR019489">
    <property type="entry name" value="Clp_ATPase_C"/>
</dbReference>
<feature type="compositionally biased region" description="Low complexity" evidence="11">
    <location>
        <begin position="144"/>
        <end position="155"/>
    </location>
</feature>
<dbReference type="OMA" id="VDTIRWR"/>
<dbReference type="EnsemblPlants" id="OB12G16150.1">
    <property type="protein sequence ID" value="OB12G16150.1"/>
    <property type="gene ID" value="OB12G16150"/>
</dbReference>
<keyword evidence="3" id="KW-0934">Plastid</keyword>
<keyword evidence="5 10" id="KW-0547">Nucleotide-binding</keyword>
<dbReference type="Gene3D" id="4.10.860.10">
    <property type="entry name" value="UVR domain"/>
    <property type="match status" value="1"/>
</dbReference>
<sequence>MEVAKEDKNVCSKEISTILMIEEVSEELTSGMDNPYAATDISKLSPKANPASAPECGGSEFDNNMASLHNHLTAHLSLFSLKDTWMNMKEVAASADREDPTAILSCPLKTVNKDANEELVTEWRLGMGDFPLVSSECGDSSCESSLSERSSMTSSPCTSFTAHSDTRSEDLEGVDIWVSSLDLNEENSDLLQENEQDLGFLSSDFPSPSFSAVRSLQFCTSNLTPAISHTKEANDSDEPIFWPFERTSYDSPEFDKFLLVSPRRNTMDIGFTEIHRLNPIMQRLHKNRLSSARKNVESHHGSVTLGAKGIKYSSGDKVQKANTAPSRLNRTTRTPSKSQSPGNCEKRKPSHLKISPPGKDKHPQLQSGCTVQELEASDLQKLAVENILIEQFIGLNEFDGHEGLGELLLTMAGTLLQPVALGTTFAGRVSGQRWKSHGTRRPPSMLAMSLSRPVKMAAFVGLRSVHSFSVMPVSNFRSTVASYRSRRGRRTRFVTRSMFERFTEKAIKVIMLAQEEARRLGHNFVGTEQILLGLIGEGTGIAAKVLKSMGINLKDARVEVEKIIGRGNGFVAVEIPFTPRAKRVLELSLEEARQLGHNYIGSEHLLLGLLREGEGVAARVLESLGADPSNIRTQVMTCIYVIRMIGETTEAVGAGVGGGSSGNKMPTLEEYGTNLTKLAEEGKLDPVVGRQPQIERVVQILGRRTKNNPCLIGEPGVGKTAIAEGLAQRISTGDVPETIEGKKVITLDMGLLVAGTKYRGEFEERLKKLMEEIKQSDEIILFIDEVHTLIGAGAAEGAIDAANILKPALARGELQCIGATTLDEYRKHIEKDPALERRFQPVRVPEPTVDETIEILRGLRERYEIHHKLRYTDDSLIAAAKLSYQYISDRFLPDKAIDLIDEAGSRVRLRHAQVPEEARELDKELKQITKDKNEAVRSQDFEKAGELRDREMELKAQITALIDKSKEMSKAETESGETGPLVNEADIQHIVSSWTGIPVEKVSSDESDKLLKMEETLHTRVIGQDEAVKAISRSIRRARVGLKNPNRPIASFIFAGPTGVGKSELAKALAAYYFGSEEAMIRLDMSEFMERHTVSKLIGSPPGYVGYTEGGQLTEAVRRRPYTVVLFDEIEKAHPDVFNMMLQILEDGRLTDSKGRTVDFKNTLLIMTSNVGSSVIEKGGRKIGFDLDYDEKDSSYSRIKSLVVEEMKQYFRPEFLNRLDEMIVFRQLTKLEVKEIADIMLKEVIDRLKAKDIALQVTEKFKERVVDEGYNPSYGARPLRRAIMRLLEDSLAEKMLAGEVKEGDSAIVDVDSEGKVVVLNGQSGLPELSTPVVTV</sequence>
<dbReference type="SUPFAM" id="SSF81923">
    <property type="entry name" value="Double Clp-N motif"/>
    <property type="match status" value="1"/>
</dbReference>
<dbReference type="eggNOG" id="KOG1051">
    <property type="taxonomic scope" value="Eukaryota"/>
</dbReference>
<dbReference type="Pfam" id="PF17871">
    <property type="entry name" value="AAA_lid_9"/>
    <property type="match status" value="1"/>
</dbReference>
<organism evidence="14">
    <name type="scientific">Oryza brachyantha</name>
    <name type="common">malo sina</name>
    <dbReference type="NCBI Taxonomy" id="4533"/>
    <lineage>
        <taxon>Eukaryota</taxon>
        <taxon>Viridiplantae</taxon>
        <taxon>Streptophyta</taxon>
        <taxon>Embryophyta</taxon>
        <taxon>Tracheophyta</taxon>
        <taxon>Spermatophyta</taxon>
        <taxon>Magnoliopsida</taxon>
        <taxon>Liliopsida</taxon>
        <taxon>Poales</taxon>
        <taxon>Poaceae</taxon>
        <taxon>BOP clade</taxon>
        <taxon>Oryzoideae</taxon>
        <taxon>Oryzeae</taxon>
        <taxon>Oryzinae</taxon>
        <taxon>Oryza</taxon>
    </lineage>
</organism>
<feature type="domain" description="Clp R" evidence="13">
    <location>
        <begin position="499"/>
        <end position="647"/>
    </location>
</feature>
<dbReference type="CDD" id="cd19499">
    <property type="entry name" value="RecA-like_ClpB_Hsp104-like"/>
    <property type="match status" value="1"/>
</dbReference>
<dbReference type="SMART" id="SM01086">
    <property type="entry name" value="ClpB_D2-small"/>
    <property type="match status" value="1"/>
</dbReference>
<dbReference type="Pfam" id="PF02861">
    <property type="entry name" value="Clp_N"/>
    <property type="match status" value="1"/>
</dbReference>
<comment type="function">
    <text evidence="8">Molecular chaperone that may interact with a ClpP-like protease involved in degradation of denatured proteins in the chloroplast.</text>
</comment>
<evidence type="ECO:0000259" key="13">
    <source>
        <dbReference type="PROSITE" id="PS51903"/>
    </source>
</evidence>
<keyword evidence="7 10" id="KW-0143">Chaperone</keyword>
<name>J3NCA7_ORYBR</name>
<evidence type="ECO:0000313" key="14">
    <source>
        <dbReference type="EnsemblPlants" id="OB12G16150.1"/>
    </source>
</evidence>
<dbReference type="Pfam" id="PF00004">
    <property type="entry name" value="AAA"/>
    <property type="match status" value="1"/>
</dbReference>
<evidence type="ECO:0000256" key="3">
    <source>
        <dbReference type="ARBA" id="ARBA00022640"/>
    </source>
</evidence>
<keyword evidence="15" id="KW-1185">Reference proteome</keyword>
<feature type="domain" description="UVR" evidence="12">
    <location>
        <begin position="922"/>
        <end position="957"/>
    </location>
</feature>
<reference evidence="14" key="1">
    <citation type="journal article" date="2013" name="Nat. Commun.">
        <title>Whole-genome sequencing of Oryza brachyantha reveals mechanisms underlying Oryza genome evolution.</title>
        <authorList>
            <person name="Chen J."/>
            <person name="Huang Q."/>
            <person name="Gao D."/>
            <person name="Wang J."/>
            <person name="Lang Y."/>
            <person name="Liu T."/>
            <person name="Li B."/>
            <person name="Bai Z."/>
            <person name="Luis Goicoechea J."/>
            <person name="Liang C."/>
            <person name="Chen C."/>
            <person name="Zhang W."/>
            <person name="Sun S."/>
            <person name="Liao Y."/>
            <person name="Zhang X."/>
            <person name="Yang L."/>
            <person name="Song C."/>
            <person name="Wang M."/>
            <person name="Shi J."/>
            <person name="Liu G."/>
            <person name="Liu J."/>
            <person name="Zhou H."/>
            <person name="Zhou W."/>
            <person name="Yu Q."/>
            <person name="An N."/>
            <person name="Chen Y."/>
            <person name="Cai Q."/>
            <person name="Wang B."/>
            <person name="Liu B."/>
            <person name="Min J."/>
            <person name="Huang Y."/>
            <person name="Wu H."/>
            <person name="Li Z."/>
            <person name="Zhang Y."/>
            <person name="Yin Y."/>
            <person name="Song W."/>
            <person name="Jiang J."/>
            <person name="Jackson S.A."/>
            <person name="Wing R.A."/>
            <person name="Wang J."/>
            <person name="Chen M."/>
        </authorList>
    </citation>
    <scope>NUCLEOTIDE SEQUENCE [LARGE SCALE GENOMIC DNA]</scope>
    <source>
        <strain evidence="14">cv. IRGC 101232</strain>
    </source>
</reference>
<dbReference type="PROSITE" id="PS00870">
    <property type="entry name" value="CLPAB_1"/>
    <property type="match status" value="1"/>
</dbReference>
<dbReference type="InterPro" id="IPR003593">
    <property type="entry name" value="AAA+_ATPase"/>
</dbReference>
<dbReference type="GO" id="GO:0009507">
    <property type="term" value="C:chloroplast"/>
    <property type="evidence" value="ECO:0007669"/>
    <property type="project" value="UniProtKB-SubCell"/>
</dbReference>
<dbReference type="InterPro" id="IPR036628">
    <property type="entry name" value="Clp_N_dom_sf"/>
</dbReference>